<reference evidence="2" key="1">
    <citation type="submission" date="2023-07" db="EMBL/GenBank/DDBJ databases">
        <title>draft genome sequence of fig (Ficus carica).</title>
        <authorList>
            <person name="Takahashi T."/>
            <person name="Nishimura K."/>
        </authorList>
    </citation>
    <scope>NUCLEOTIDE SEQUENCE</scope>
</reference>
<dbReference type="EMBL" id="BTGU01012404">
    <property type="protein sequence ID" value="GMN74928.1"/>
    <property type="molecule type" value="Genomic_DNA"/>
</dbReference>
<feature type="region of interest" description="Disordered" evidence="1">
    <location>
        <begin position="45"/>
        <end position="67"/>
    </location>
</feature>
<evidence type="ECO:0000313" key="3">
    <source>
        <dbReference type="Proteomes" id="UP001187192"/>
    </source>
</evidence>
<evidence type="ECO:0000256" key="1">
    <source>
        <dbReference type="SAM" id="MobiDB-lite"/>
    </source>
</evidence>
<protein>
    <submittedName>
        <fullName evidence="2">Uncharacterized protein</fullName>
    </submittedName>
</protein>
<sequence>MHGLSGDHYRVHLGCKEYCEPHWPWRSRTSVTGEIGFVVWSTPSRREKDCNSGEENVEGNWESRCRP</sequence>
<organism evidence="2 3">
    <name type="scientific">Ficus carica</name>
    <name type="common">Common fig</name>
    <dbReference type="NCBI Taxonomy" id="3494"/>
    <lineage>
        <taxon>Eukaryota</taxon>
        <taxon>Viridiplantae</taxon>
        <taxon>Streptophyta</taxon>
        <taxon>Embryophyta</taxon>
        <taxon>Tracheophyta</taxon>
        <taxon>Spermatophyta</taxon>
        <taxon>Magnoliopsida</taxon>
        <taxon>eudicotyledons</taxon>
        <taxon>Gunneridae</taxon>
        <taxon>Pentapetalae</taxon>
        <taxon>rosids</taxon>
        <taxon>fabids</taxon>
        <taxon>Rosales</taxon>
        <taxon>Moraceae</taxon>
        <taxon>Ficeae</taxon>
        <taxon>Ficus</taxon>
    </lineage>
</organism>
<keyword evidence="3" id="KW-1185">Reference proteome</keyword>
<name>A0AA88JFA8_FICCA</name>
<gene>
    <name evidence="2" type="ORF">TIFTF001_053273</name>
</gene>
<accession>A0AA88JFA8</accession>
<dbReference type="AlphaFoldDB" id="A0AA88JFA8"/>
<proteinExistence type="predicted"/>
<dbReference type="Proteomes" id="UP001187192">
    <property type="component" value="Unassembled WGS sequence"/>
</dbReference>
<evidence type="ECO:0000313" key="2">
    <source>
        <dbReference type="EMBL" id="GMN74928.1"/>
    </source>
</evidence>
<comment type="caution">
    <text evidence="2">The sequence shown here is derived from an EMBL/GenBank/DDBJ whole genome shotgun (WGS) entry which is preliminary data.</text>
</comment>